<reference evidence="1" key="1">
    <citation type="submission" date="2020-10" db="EMBL/GenBank/DDBJ databases">
        <authorList>
            <person name="Castelo-Branco R."/>
            <person name="Eusebio N."/>
            <person name="Adriana R."/>
            <person name="Vieira A."/>
            <person name="Brugerolle De Fraissinette N."/>
            <person name="Rezende De Castro R."/>
            <person name="Schneider M.P."/>
            <person name="Vasconcelos V."/>
            <person name="Leao P.N."/>
        </authorList>
    </citation>
    <scope>NUCLEOTIDE SEQUENCE</scope>
    <source>
        <strain evidence="1">LEGE 06105</strain>
    </source>
</reference>
<accession>A0A8J7EYM2</accession>
<evidence type="ECO:0000313" key="2">
    <source>
        <dbReference type="Proteomes" id="UP000620559"/>
    </source>
</evidence>
<dbReference type="Pfam" id="PF11780">
    <property type="entry name" value="DUF3318"/>
    <property type="match status" value="1"/>
</dbReference>
<dbReference type="RefSeq" id="WP_193916264.1">
    <property type="nucleotide sequence ID" value="NZ_JADEWL010000003.1"/>
</dbReference>
<dbReference type="Proteomes" id="UP000620559">
    <property type="component" value="Unassembled WGS sequence"/>
</dbReference>
<protein>
    <submittedName>
        <fullName evidence="1">DUF3318 domain-containing protein</fullName>
    </submittedName>
</protein>
<dbReference type="InterPro" id="IPR021751">
    <property type="entry name" value="DUF3318"/>
</dbReference>
<name>A0A8J7EYM2_9CYAN</name>
<gene>
    <name evidence="1" type="ORF">IQ247_01460</name>
</gene>
<organism evidence="1 2">
    <name type="scientific">Plectonema cf. radiosum LEGE 06105</name>
    <dbReference type="NCBI Taxonomy" id="945769"/>
    <lineage>
        <taxon>Bacteria</taxon>
        <taxon>Bacillati</taxon>
        <taxon>Cyanobacteriota</taxon>
        <taxon>Cyanophyceae</taxon>
        <taxon>Oscillatoriophycideae</taxon>
        <taxon>Oscillatoriales</taxon>
        <taxon>Microcoleaceae</taxon>
        <taxon>Plectonema</taxon>
    </lineage>
</organism>
<comment type="caution">
    <text evidence="1">The sequence shown here is derived from an EMBL/GenBank/DDBJ whole genome shotgun (WGS) entry which is preliminary data.</text>
</comment>
<dbReference type="AlphaFoldDB" id="A0A8J7EYM2"/>
<sequence>MEPKVEIRRLLDLMPASAINTVKILSKAEQEKVIDAFLPLPWHRERLIYINFDLWRNLTKAQRDLLLLRTVSWLIEVRWFKPDIYQGVVLIGLFGGLIESAQGDVVGVVTSAGLSAIAMLRIVRNNRSQESEIAADLAAISLVQRRGCSEAEAAEHLLKAIEAVAKVEKRSNISFIELIRTQNLRTIAGFSELVDS</sequence>
<dbReference type="EMBL" id="JADEWL010000003">
    <property type="protein sequence ID" value="MBE9211397.1"/>
    <property type="molecule type" value="Genomic_DNA"/>
</dbReference>
<proteinExistence type="predicted"/>
<keyword evidence="2" id="KW-1185">Reference proteome</keyword>
<evidence type="ECO:0000313" key="1">
    <source>
        <dbReference type="EMBL" id="MBE9211397.1"/>
    </source>
</evidence>